<proteinExistence type="predicted"/>
<keyword evidence="2" id="KW-1185">Reference proteome</keyword>
<comment type="caution">
    <text evidence="1">The sequence shown here is derived from an EMBL/GenBank/DDBJ whole genome shotgun (WGS) entry which is preliminary data.</text>
</comment>
<dbReference type="PROSITE" id="PS51257">
    <property type="entry name" value="PROKAR_LIPOPROTEIN"/>
    <property type="match status" value="1"/>
</dbReference>
<accession>A0ABW6AG50</accession>
<reference evidence="2" key="1">
    <citation type="journal article" date="2019" name="Int. J. Syst. Evol. Microbiol.">
        <title>The Global Catalogue of Microorganisms (GCM) 10K type strain sequencing project: providing services to taxonomists for standard genome sequencing and annotation.</title>
        <authorList>
            <consortium name="The Broad Institute Genomics Platform"/>
            <consortium name="The Broad Institute Genome Sequencing Center for Infectious Disease"/>
            <person name="Wu L."/>
            <person name="Ma J."/>
        </authorList>
    </citation>
    <scope>NUCLEOTIDE SEQUENCE [LARGE SCALE GENOMIC DNA]</scope>
    <source>
        <strain evidence="2">KCTC 52490</strain>
    </source>
</reference>
<dbReference type="RefSeq" id="WP_381500179.1">
    <property type="nucleotide sequence ID" value="NZ_JBHUOM010000002.1"/>
</dbReference>
<sequence length="169" mass="18282">MTISRNFCLALVLALLGWLLIGCNTEIIVQKDPTQAATVGDYKITGTVSYTINGIMSSSAISGTLTVFAGESPEACYFLEKLTGFNQLGYLATFAGQNFIVGTAQESTKYQSTTYYGMQNGNGKMSPNRIEVDRYANTNSVGLTSPAGEHIGFYMAIRKHVHIVATKQL</sequence>
<dbReference type="EMBL" id="JBHUOM010000002">
    <property type="protein sequence ID" value="MFD2934401.1"/>
    <property type="molecule type" value="Genomic_DNA"/>
</dbReference>
<name>A0ABW6AG50_9BACT</name>
<organism evidence="1 2">
    <name type="scientific">Spirosoma flavum</name>
    <dbReference type="NCBI Taxonomy" id="2048557"/>
    <lineage>
        <taxon>Bacteria</taxon>
        <taxon>Pseudomonadati</taxon>
        <taxon>Bacteroidota</taxon>
        <taxon>Cytophagia</taxon>
        <taxon>Cytophagales</taxon>
        <taxon>Cytophagaceae</taxon>
        <taxon>Spirosoma</taxon>
    </lineage>
</organism>
<protein>
    <submittedName>
        <fullName evidence="1">Uncharacterized protein</fullName>
    </submittedName>
</protein>
<evidence type="ECO:0000313" key="1">
    <source>
        <dbReference type="EMBL" id="MFD2934401.1"/>
    </source>
</evidence>
<gene>
    <name evidence="1" type="ORF">ACFS25_11455</name>
</gene>
<evidence type="ECO:0000313" key="2">
    <source>
        <dbReference type="Proteomes" id="UP001597512"/>
    </source>
</evidence>
<dbReference type="Proteomes" id="UP001597512">
    <property type="component" value="Unassembled WGS sequence"/>
</dbReference>